<dbReference type="InterPro" id="IPR005162">
    <property type="entry name" value="Retrotrans_gag_dom"/>
</dbReference>
<dbReference type="PANTHER" id="PTHR15503">
    <property type="entry name" value="LDOC1 RELATED"/>
    <property type="match status" value="1"/>
</dbReference>
<keyword evidence="1" id="KW-0862">Zinc</keyword>
<feature type="region of interest" description="Disordered" evidence="2">
    <location>
        <begin position="21"/>
        <end position="80"/>
    </location>
</feature>
<dbReference type="PROSITE" id="PS50158">
    <property type="entry name" value="ZF_CCHC"/>
    <property type="match status" value="2"/>
</dbReference>
<dbReference type="EMBL" id="BKCJ010003049">
    <property type="protein sequence ID" value="GEU52660.1"/>
    <property type="molecule type" value="Genomic_DNA"/>
</dbReference>
<feature type="compositionally biased region" description="Basic and acidic residues" evidence="2">
    <location>
        <begin position="442"/>
        <end position="457"/>
    </location>
</feature>
<reference evidence="4" key="1">
    <citation type="journal article" date="2019" name="Sci. Rep.">
        <title>Draft genome of Tanacetum cinerariifolium, the natural source of mosquito coil.</title>
        <authorList>
            <person name="Yamashiro T."/>
            <person name="Shiraishi A."/>
            <person name="Satake H."/>
            <person name="Nakayama K."/>
        </authorList>
    </citation>
    <scope>NUCLEOTIDE SEQUENCE</scope>
</reference>
<dbReference type="Gene3D" id="4.10.60.10">
    <property type="entry name" value="Zinc finger, CCHC-type"/>
    <property type="match status" value="1"/>
</dbReference>
<dbReference type="PROSITE" id="PS00141">
    <property type="entry name" value="ASP_PROTEASE"/>
    <property type="match status" value="1"/>
</dbReference>
<evidence type="ECO:0000256" key="2">
    <source>
        <dbReference type="SAM" id="MobiDB-lite"/>
    </source>
</evidence>
<dbReference type="GO" id="GO:0004190">
    <property type="term" value="F:aspartic-type endopeptidase activity"/>
    <property type="evidence" value="ECO:0007669"/>
    <property type="project" value="InterPro"/>
</dbReference>
<dbReference type="PANTHER" id="PTHR15503:SF45">
    <property type="entry name" value="RNA-DIRECTED DNA POLYMERASE HOMOLOG"/>
    <property type="match status" value="1"/>
</dbReference>
<evidence type="ECO:0000313" key="4">
    <source>
        <dbReference type="EMBL" id="GEU52660.1"/>
    </source>
</evidence>
<keyword evidence="1" id="KW-0863">Zinc-finger</keyword>
<dbReference type="CDD" id="cd00303">
    <property type="entry name" value="retropepsin_like"/>
    <property type="match status" value="1"/>
</dbReference>
<feature type="region of interest" description="Disordered" evidence="2">
    <location>
        <begin position="442"/>
        <end position="474"/>
    </location>
</feature>
<feature type="domain" description="CCHC-type" evidence="3">
    <location>
        <begin position="550"/>
        <end position="565"/>
    </location>
</feature>
<sequence length="737" mass="81877">MSDASSAVTYTSVYTDSKPWRYYREESAKTRSPGVIDGDTESSDDDDDDDDTNSDPDEDPEEESFEDEEEEEHLASADSFAVPIIDHVLPAKDTEALEADEPTPTPDHLILLSILPRHVSVGHERFLTNTGASLGYKAAGIRMRALLPSTSCRTDIPEADVPPEKRAYLTTPALGLEVRESSTAGAAIQLGPTESDLRRYRVEQAGYGITDTWDDIVDTLIKIAPTTLEGVDQRVTKLDTTTQLTTALGRIEILEARDLEPQKGPKIAPKKRTMRETPATTTTSTTNVTDAQLQALIDRGVATALAECDADSSRNGDNNNDSGTDERSNCTIACQVKFASCSLQGSALTWWNSHMRAVRQDVAYVMPWVALKRMITDKYCPRGEIQKLESEYWNLKVKVKVERYIDGLLDMIHGSVKASKPQSMQEAVEFPTEIMDKKMLTHAERQAEHKRKSDDTSRNNQHQQQPFKRNNVALPYTVGLGDKKHYGGTKPLCPKCNYHHDGPCAPKCTNCKKIGHLARDCKGRPAAINNNHTNNNNQRAQGENVRRITCFECGVQGHYKSDCPKLKNGNQGNRAGNGNVVARTYAIGTVRTNPNSNVVTGTFLLNNHYALILFDTGADRSFISAAFSSFIDIIPTTLDHGYDVELADGGIIWVNTLIRGCTLNFLNHPFNIDLMPIEMGSFDVIIGMDWLVKYHAVIVCDEKLVRVPFDDKILIFHDDGSNNEHCWVSTLYQSLLY</sequence>
<dbReference type="AlphaFoldDB" id="A0A6L2KV76"/>
<dbReference type="InterPro" id="IPR001969">
    <property type="entry name" value="Aspartic_peptidase_AS"/>
</dbReference>
<evidence type="ECO:0000259" key="3">
    <source>
        <dbReference type="PROSITE" id="PS50158"/>
    </source>
</evidence>
<feature type="compositionally biased region" description="Low complexity" evidence="2">
    <location>
        <begin position="276"/>
        <end position="285"/>
    </location>
</feature>
<proteinExistence type="predicted"/>
<protein>
    <recommendedName>
        <fullName evidence="3">CCHC-type domain-containing protein</fullName>
    </recommendedName>
</protein>
<dbReference type="InterPro" id="IPR001878">
    <property type="entry name" value="Znf_CCHC"/>
</dbReference>
<dbReference type="InterPro" id="IPR032567">
    <property type="entry name" value="RTL1-rel"/>
</dbReference>
<dbReference type="GO" id="GO:0003676">
    <property type="term" value="F:nucleic acid binding"/>
    <property type="evidence" value="ECO:0007669"/>
    <property type="project" value="InterPro"/>
</dbReference>
<keyword evidence="1" id="KW-0479">Metal-binding</keyword>
<organism evidence="4">
    <name type="scientific">Tanacetum cinerariifolium</name>
    <name type="common">Dalmatian daisy</name>
    <name type="synonym">Chrysanthemum cinerariifolium</name>
    <dbReference type="NCBI Taxonomy" id="118510"/>
    <lineage>
        <taxon>Eukaryota</taxon>
        <taxon>Viridiplantae</taxon>
        <taxon>Streptophyta</taxon>
        <taxon>Embryophyta</taxon>
        <taxon>Tracheophyta</taxon>
        <taxon>Spermatophyta</taxon>
        <taxon>Magnoliopsida</taxon>
        <taxon>eudicotyledons</taxon>
        <taxon>Gunneridae</taxon>
        <taxon>Pentapetalae</taxon>
        <taxon>asterids</taxon>
        <taxon>campanulids</taxon>
        <taxon>Asterales</taxon>
        <taxon>Asteraceae</taxon>
        <taxon>Asteroideae</taxon>
        <taxon>Anthemideae</taxon>
        <taxon>Anthemidinae</taxon>
        <taxon>Tanacetum</taxon>
    </lineage>
</organism>
<dbReference type="InterPro" id="IPR036875">
    <property type="entry name" value="Znf_CCHC_sf"/>
</dbReference>
<dbReference type="SUPFAM" id="SSF50630">
    <property type="entry name" value="Acid proteases"/>
    <property type="match status" value="1"/>
</dbReference>
<dbReference type="GO" id="GO:0008270">
    <property type="term" value="F:zinc ion binding"/>
    <property type="evidence" value="ECO:0007669"/>
    <property type="project" value="UniProtKB-KW"/>
</dbReference>
<dbReference type="SUPFAM" id="SSF57756">
    <property type="entry name" value="Retrovirus zinc finger-like domains"/>
    <property type="match status" value="1"/>
</dbReference>
<accession>A0A6L2KV76</accession>
<comment type="caution">
    <text evidence="4">The sequence shown here is derived from an EMBL/GenBank/DDBJ whole genome shotgun (WGS) entry which is preliminary data.</text>
</comment>
<evidence type="ECO:0000256" key="1">
    <source>
        <dbReference type="PROSITE-ProRule" id="PRU00047"/>
    </source>
</evidence>
<dbReference type="Pfam" id="PF03732">
    <property type="entry name" value="Retrotrans_gag"/>
    <property type="match status" value="1"/>
</dbReference>
<name>A0A6L2KV76_TANCI</name>
<feature type="region of interest" description="Disordered" evidence="2">
    <location>
        <begin position="259"/>
        <end position="285"/>
    </location>
</feature>
<feature type="domain" description="CCHC-type" evidence="3">
    <location>
        <begin position="507"/>
        <end position="522"/>
    </location>
</feature>
<dbReference type="Gene3D" id="2.40.70.10">
    <property type="entry name" value="Acid Proteases"/>
    <property type="match status" value="1"/>
</dbReference>
<dbReference type="Pfam" id="PF08284">
    <property type="entry name" value="RVP_2"/>
    <property type="match status" value="1"/>
</dbReference>
<gene>
    <name evidence="4" type="ORF">Tci_024638</name>
</gene>
<dbReference type="Pfam" id="PF00098">
    <property type="entry name" value="zf-CCHC"/>
    <property type="match status" value="2"/>
</dbReference>
<dbReference type="SMART" id="SM00343">
    <property type="entry name" value="ZnF_C2HC"/>
    <property type="match status" value="2"/>
</dbReference>
<feature type="compositionally biased region" description="Acidic residues" evidence="2">
    <location>
        <begin position="38"/>
        <end position="72"/>
    </location>
</feature>
<feature type="compositionally biased region" description="Polar residues" evidence="2">
    <location>
        <begin position="458"/>
        <end position="468"/>
    </location>
</feature>
<dbReference type="InterPro" id="IPR021109">
    <property type="entry name" value="Peptidase_aspartic_dom_sf"/>
</dbReference>
<dbReference type="GO" id="GO:0006508">
    <property type="term" value="P:proteolysis"/>
    <property type="evidence" value="ECO:0007669"/>
    <property type="project" value="InterPro"/>
</dbReference>